<evidence type="ECO:0000313" key="7">
    <source>
        <dbReference type="Proteomes" id="UP000019116"/>
    </source>
</evidence>
<dbReference type="PANTHER" id="PTHR47967:SF57">
    <property type="entry name" value="PEPTIDASE A1 DOMAIN-CONTAINING PROTEIN"/>
    <property type="match status" value="1"/>
</dbReference>
<feature type="chain" id="PRO_5043176193" description="Peptidase A1 domain-containing protein" evidence="4">
    <location>
        <begin position="19"/>
        <end position="438"/>
    </location>
</feature>
<dbReference type="GO" id="GO:0006508">
    <property type="term" value="P:proteolysis"/>
    <property type="evidence" value="ECO:0007669"/>
    <property type="project" value="UniProtKB-KW"/>
</dbReference>
<evidence type="ECO:0000256" key="1">
    <source>
        <dbReference type="ARBA" id="ARBA00007447"/>
    </source>
</evidence>
<dbReference type="InterPro" id="IPR032861">
    <property type="entry name" value="TAXi_N"/>
</dbReference>
<dbReference type="Gramene" id="TraesWEE_scaffold_030108_01G000200.1">
    <property type="protein sequence ID" value="TraesWEE_scaffold_030108_01G000200.1"/>
    <property type="gene ID" value="TraesWEE_scaffold_030108_01G000200"/>
</dbReference>
<dbReference type="Gene3D" id="2.40.70.10">
    <property type="entry name" value="Acid Proteases"/>
    <property type="match status" value="2"/>
</dbReference>
<dbReference type="OrthoDB" id="630709at2759"/>
<accession>A0A3B6JNE6</accession>
<keyword evidence="4" id="KW-0732">Signal</keyword>
<dbReference type="Pfam" id="PF14543">
    <property type="entry name" value="TAXi_N"/>
    <property type="match status" value="1"/>
</dbReference>
<evidence type="ECO:0000256" key="4">
    <source>
        <dbReference type="SAM" id="SignalP"/>
    </source>
</evidence>
<dbReference type="SUPFAM" id="SSF50630">
    <property type="entry name" value="Acid proteases"/>
    <property type="match status" value="1"/>
</dbReference>
<dbReference type="InterPro" id="IPR033121">
    <property type="entry name" value="PEPTIDASE_A1"/>
</dbReference>
<reference evidence="6" key="1">
    <citation type="submission" date="2018-08" db="EMBL/GenBank/DDBJ databases">
        <authorList>
            <person name="Rossello M."/>
        </authorList>
    </citation>
    <scope>NUCLEOTIDE SEQUENCE [LARGE SCALE GENOMIC DNA]</scope>
    <source>
        <strain evidence="6">cv. Chinese Spring</strain>
    </source>
</reference>
<evidence type="ECO:0000259" key="5">
    <source>
        <dbReference type="PROSITE" id="PS51767"/>
    </source>
</evidence>
<evidence type="ECO:0000256" key="2">
    <source>
        <dbReference type="ARBA" id="ARBA00022670"/>
    </source>
</evidence>
<comment type="similarity">
    <text evidence="1">Belongs to the peptidase A1 family.</text>
</comment>
<dbReference type="Proteomes" id="UP000019116">
    <property type="component" value="Chromosome 4D"/>
</dbReference>
<dbReference type="GO" id="GO:0004190">
    <property type="term" value="F:aspartic-type endopeptidase activity"/>
    <property type="evidence" value="ECO:0000318"/>
    <property type="project" value="GO_Central"/>
</dbReference>
<dbReference type="InterPro" id="IPR051708">
    <property type="entry name" value="Plant_Aspart_Prot_A1"/>
</dbReference>
<gene>
    <name evidence="6" type="primary">LOC123100560</name>
</gene>
<dbReference type="InterPro" id="IPR032799">
    <property type="entry name" value="TAXi_C"/>
</dbReference>
<dbReference type="Gramene" id="TraesCAD_scaffold_029709_01G000100.1">
    <property type="protein sequence ID" value="TraesCAD_scaffold_029709_01G000100.1"/>
    <property type="gene ID" value="TraesCAD_scaffold_029709_01G000100"/>
</dbReference>
<dbReference type="EnsemblPlants" id="TraesCS4D02G338400.1">
    <property type="protein sequence ID" value="TraesCS4D02G338400.1"/>
    <property type="gene ID" value="TraesCS4D02G338400"/>
</dbReference>
<dbReference type="Gramene" id="TraesPARA_EIv1.0_1491380.1">
    <property type="protein sequence ID" value="TraesPARA_EIv1.0_1491380.1.CDS"/>
    <property type="gene ID" value="TraesPARA_EIv1.0_1491380"/>
</dbReference>
<dbReference type="KEGG" id="taes:123100560"/>
<dbReference type="Gramene" id="TraesCS4D03G0785800.1">
    <property type="protein sequence ID" value="TraesCS4D03G0785800.1.CDS"/>
    <property type="gene ID" value="TraesCS4D03G0785800"/>
</dbReference>
<dbReference type="FunFam" id="2.40.70.10:FF:000077">
    <property type="entry name" value="Aspartic proteinase nepenthesin-2"/>
    <property type="match status" value="1"/>
</dbReference>
<keyword evidence="3" id="KW-0378">Hydrolase</keyword>
<keyword evidence="2" id="KW-0645">Protease</keyword>
<evidence type="ECO:0000256" key="3">
    <source>
        <dbReference type="ARBA" id="ARBA00022801"/>
    </source>
</evidence>
<keyword evidence="7" id="KW-1185">Reference proteome</keyword>
<dbReference type="Gramene" id="TraesCLE_scaffold_025428_01G000100.1">
    <property type="protein sequence ID" value="TraesCLE_scaffold_025428_01G000100.1"/>
    <property type="gene ID" value="TraesCLE_scaffold_025428_01G000100"/>
</dbReference>
<protein>
    <recommendedName>
        <fullName evidence="5">Peptidase A1 domain-containing protein</fullName>
    </recommendedName>
</protein>
<feature type="domain" description="Peptidase A1" evidence="5">
    <location>
        <begin position="86"/>
        <end position="434"/>
    </location>
</feature>
<sequence>MDIAILLLLLIFAPAGMPSSTSCPSSTFDHVVNSEAALEFPLFHTDHPCVQQYRGRPTSTESITETDDTDLPIDLIRNDSINNFAFVMPVQLGTPPVWNLVAVDTGSPFCFVQCRPCTLWCNDQEGAGQIFDPKKSKSFRRIGCSAKACRALQSRLRLPFKACMEKEDSCLYSASYGKGSYYSVGKLVADTISIGRDGKGYSVPSFIFGCSLDIEYDQGEAGIFGFGAAPSSFFSQVVRVVNYRAFSYCFPSDRKKTGYLSIGDYNRDNSTSYTPLFVAHQRPVFALTLDKVVVKGITLITDPSEMMVDTGAKWTVLRSDTFSQLETVISKALGTLGYKRTLVLGPNHMCYEDDLFTVFRNWSALPVVQLSFDMGATLTLAPESSFHFTSSHGLCTYFMRDAGMGKAGLQLMGNSVTRSIGVTFDFQGGRFAFRDGDC</sequence>
<dbReference type="Pfam" id="PF14541">
    <property type="entry name" value="TAXi_C"/>
    <property type="match status" value="1"/>
</dbReference>
<feature type="signal peptide" evidence="4">
    <location>
        <begin position="1"/>
        <end position="18"/>
    </location>
</feature>
<dbReference type="RefSeq" id="XP_044378405.1">
    <property type="nucleotide sequence ID" value="XM_044522470.1"/>
</dbReference>
<name>A0A3B6JNE6_WHEAT</name>
<dbReference type="GeneID" id="123100560"/>
<dbReference type="AlphaFoldDB" id="A0A3B6JNE6"/>
<dbReference type="SMR" id="A0A3B6JNE6"/>
<dbReference type="PANTHER" id="PTHR47967">
    <property type="entry name" value="OS07G0603500 PROTEIN-RELATED"/>
    <property type="match status" value="1"/>
</dbReference>
<dbReference type="PROSITE" id="PS51767">
    <property type="entry name" value="PEPTIDASE_A1"/>
    <property type="match status" value="1"/>
</dbReference>
<dbReference type="InterPro" id="IPR021109">
    <property type="entry name" value="Peptidase_aspartic_dom_sf"/>
</dbReference>
<reference evidence="6" key="2">
    <citation type="submission" date="2018-10" db="UniProtKB">
        <authorList>
            <consortium name="EnsemblPlants"/>
        </authorList>
    </citation>
    <scope>IDENTIFICATION</scope>
</reference>
<organism evidence="6">
    <name type="scientific">Triticum aestivum</name>
    <name type="common">Wheat</name>
    <dbReference type="NCBI Taxonomy" id="4565"/>
    <lineage>
        <taxon>Eukaryota</taxon>
        <taxon>Viridiplantae</taxon>
        <taxon>Streptophyta</taxon>
        <taxon>Embryophyta</taxon>
        <taxon>Tracheophyta</taxon>
        <taxon>Spermatophyta</taxon>
        <taxon>Magnoliopsida</taxon>
        <taxon>Liliopsida</taxon>
        <taxon>Poales</taxon>
        <taxon>Poaceae</taxon>
        <taxon>BOP clade</taxon>
        <taxon>Pooideae</taxon>
        <taxon>Triticodae</taxon>
        <taxon>Triticeae</taxon>
        <taxon>Triticinae</taxon>
        <taxon>Triticum</taxon>
    </lineage>
</organism>
<dbReference type="Gramene" id="TraesROB_scaffold_025096_01G000100.1">
    <property type="protein sequence ID" value="TraesROB_scaffold_025096_01G000100.1"/>
    <property type="gene ID" value="TraesROB_scaffold_025096_01G000100"/>
</dbReference>
<dbReference type="STRING" id="4565.A0A3B6JNE6"/>
<dbReference type="Gramene" id="TraesCS4D02G338400.1">
    <property type="protein sequence ID" value="TraesCS4D02G338400.1"/>
    <property type="gene ID" value="TraesCS4D02G338400"/>
</dbReference>
<evidence type="ECO:0000313" key="6">
    <source>
        <dbReference type="EnsemblPlants" id="TraesCS4D02G338400.1"/>
    </source>
</evidence>
<proteinExistence type="inferred from homology"/>